<keyword evidence="2" id="KW-0862">Zinc</keyword>
<sequence>MSCTSCGSNSLTREDTTGELVCTSCGVLQKFDNYDAQVFGRDGPTGTYIHVGSSGRGSVLNYQDKKIYESHKLIDDVASKLDLTGQPSVEIRNMIDRITNGEFGLGDWFPILIGACGYVVMRNANRPLPLAEIASVLNCDVFELGRMISRVVRFLNLKLPEVDIVIMFERVIRSSNMPQLSELENEKLGRMREQGVFLLNCAVKWFLSTGRRPMPVVVAVLLFVAELNGVGLRIEDVATETHCVVSTCRKRYSELLEALVKVAQALPWGKDVNVKNILKNAIYVMSYMEMKSKEKRREVREGLSCGGVDLGDVVSECLKKDIEHEISGDGVESDTRYFEVEDGSGSAMRVPGEGDKIQLSHDCLNMIYTNFSNEIDGERLSGEHGEVLGRKRSAVYDLQTCSEWWNGKSEFSKKLLLKKILEKDVGLDIMPPSFVKGCMENQRRRAKINSAKVRIGKIMHPSRADAGDNHIAGVSECERSRKSRKKKRVDEIDWEDLIIETLLLHQVKEEEIEKGHYNTLLDLYVYNSGVM</sequence>
<proteinExistence type="predicted"/>
<organism evidence="8 9">
    <name type="scientific">Xanthoceras sorbifolium</name>
    <dbReference type="NCBI Taxonomy" id="99658"/>
    <lineage>
        <taxon>Eukaryota</taxon>
        <taxon>Viridiplantae</taxon>
        <taxon>Streptophyta</taxon>
        <taxon>Embryophyta</taxon>
        <taxon>Tracheophyta</taxon>
        <taxon>Spermatophyta</taxon>
        <taxon>Magnoliopsida</taxon>
        <taxon>eudicotyledons</taxon>
        <taxon>Gunneridae</taxon>
        <taxon>Pentapetalae</taxon>
        <taxon>rosids</taxon>
        <taxon>malvids</taxon>
        <taxon>Sapindales</taxon>
        <taxon>Sapindaceae</taxon>
        <taxon>Xanthoceroideae</taxon>
        <taxon>Xanthoceras</taxon>
    </lineage>
</organism>
<name>A0ABQ8HG78_9ROSI</name>
<dbReference type="Pfam" id="PF21886">
    <property type="entry name" value="BRF2-like_C_cyclin_rpt"/>
    <property type="match status" value="1"/>
</dbReference>
<keyword evidence="3" id="KW-0805">Transcription regulation</keyword>
<keyword evidence="1 6" id="KW-0863">Zinc-finger</keyword>
<keyword evidence="5" id="KW-0804">Transcription</keyword>
<dbReference type="EMBL" id="JAFEMO010000011">
    <property type="protein sequence ID" value="KAH7557614.1"/>
    <property type="molecule type" value="Genomic_DNA"/>
</dbReference>
<evidence type="ECO:0000313" key="8">
    <source>
        <dbReference type="EMBL" id="KAH7557614.1"/>
    </source>
</evidence>
<reference evidence="8 9" key="1">
    <citation type="submission" date="2021-02" db="EMBL/GenBank/DDBJ databases">
        <title>Plant Genome Project.</title>
        <authorList>
            <person name="Zhang R.-G."/>
        </authorList>
    </citation>
    <scope>NUCLEOTIDE SEQUENCE [LARGE SCALE GENOMIC DNA]</scope>
    <source>
        <tissue evidence="8">Leaves</tissue>
    </source>
</reference>
<comment type="caution">
    <text evidence="8">The sequence shown here is derived from an EMBL/GenBank/DDBJ whole genome shotgun (WGS) entry which is preliminary data.</text>
</comment>
<dbReference type="InterPro" id="IPR054078">
    <property type="entry name" value="BRF2-like_C"/>
</dbReference>
<keyword evidence="1 6" id="KW-0479">Metal-binding</keyword>
<dbReference type="Proteomes" id="UP000827721">
    <property type="component" value="Unassembled WGS sequence"/>
</dbReference>
<evidence type="ECO:0000256" key="3">
    <source>
        <dbReference type="ARBA" id="ARBA00023015"/>
    </source>
</evidence>
<gene>
    <name evidence="8" type="ORF">JRO89_XS11G0190800</name>
</gene>
<evidence type="ECO:0000313" key="9">
    <source>
        <dbReference type="Proteomes" id="UP000827721"/>
    </source>
</evidence>
<evidence type="ECO:0000256" key="2">
    <source>
        <dbReference type="ARBA" id="ARBA00022833"/>
    </source>
</evidence>
<keyword evidence="9" id="KW-1185">Reference proteome</keyword>
<evidence type="ECO:0000256" key="6">
    <source>
        <dbReference type="PROSITE-ProRule" id="PRU00094"/>
    </source>
</evidence>
<evidence type="ECO:0000259" key="7">
    <source>
        <dbReference type="PROSITE" id="PS50114"/>
    </source>
</evidence>
<accession>A0ABQ8HG78</accession>
<evidence type="ECO:0000256" key="1">
    <source>
        <dbReference type="ARBA" id="ARBA00022771"/>
    </source>
</evidence>
<dbReference type="PROSITE" id="PS50114">
    <property type="entry name" value="GATA_ZN_FINGER_2"/>
    <property type="match status" value="1"/>
</dbReference>
<feature type="domain" description="GATA-type" evidence="7">
    <location>
        <begin position="1"/>
        <end position="33"/>
    </location>
</feature>
<dbReference type="InterPro" id="IPR036915">
    <property type="entry name" value="Cyclin-like_sf"/>
</dbReference>
<dbReference type="Gene3D" id="1.10.472.170">
    <property type="match status" value="1"/>
</dbReference>
<dbReference type="SUPFAM" id="SSF57783">
    <property type="entry name" value="Zinc beta-ribbon"/>
    <property type="match status" value="1"/>
</dbReference>
<keyword evidence="4" id="KW-0238">DNA-binding</keyword>
<evidence type="ECO:0000256" key="4">
    <source>
        <dbReference type="ARBA" id="ARBA00023125"/>
    </source>
</evidence>
<dbReference type="SUPFAM" id="SSF47954">
    <property type="entry name" value="Cyclin-like"/>
    <property type="match status" value="2"/>
</dbReference>
<dbReference type="PANTHER" id="PTHR48428:SF1">
    <property type="entry name" value="PLANT-SPECIFIC TFIIB-RELATED PROTEIN PTF2"/>
    <property type="match status" value="1"/>
</dbReference>
<dbReference type="Gene3D" id="1.10.472.10">
    <property type="entry name" value="Cyclin-like"/>
    <property type="match status" value="1"/>
</dbReference>
<dbReference type="InterPro" id="IPR000679">
    <property type="entry name" value="Znf_GATA"/>
</dbReference>
<dbReference type="InterPro" id="IPR053340">
    <property type="entry name" value="PTF2"/>
</dbReference>
<evidence type="ECO:0000256" key="5">
    <source>
        <dbReference type="ARBA" id="ARBA00023163"/>
    </source>
</evidence>
<dbReference type="PANTHER" id="PTHR48428">
    <property type="entry name" value="PLANT-SPECIFIC TFIIB-RELATED PROTEIN PTF2"/>
    <property type="match status" value="1"/>
</dbReference>
<protein>
    <recommendedName>
        <fullName evidence="7">GATA-type domain-containing protein</fullName>
    </recommendedName>
</protein>